<organism evidence="3 4">
    <name type="scientific">Companilactobacillus heilongjiangensis</name>
    <dbReference type="NCBI Taxonomy" id="1074467"/>
    <lineage>
        <taxon>Bacteria</taxon>
        <taxon>Bacillati</taxon>
        <taxon>Bacillota</taxon>
        <taxon>Bacilli</taxon>
        <taxon>Lactobacillales</taxon>
        <taxon>Lactobacillaceae</taxon>
        <taxon>Companilactobacillus</taxon>
    </lineage>
</organism>
<feature type="transmembrane region" description="Helical" evidence="1">
    <location>
        <begin position="374"/>
        <end position="393"/>
    </location>
</feature>
<dbReference type="PIRSF" id="PIRSF026631">
    <property type="entry name" value="UCP026631"/>
    <property type="match status" value="1"/>
</dbReference>
<dbReference type="PANTHER" id="PTHR34473:SF2">
    <property type="entry name" value="UPF0699 TRANSMEMBRANE PROTEIN YDBT"/>
    <property type="match status" value="1"/>
</dbReference>
<evidence type="ECO:0000259" key="2">
    <source>
        <dbReference type="Pfam" id="PF03703"/>
    </source>
</evidence>
<gene>
    <name evidence="3" type="ORF">JP39_09015</name>
</gene>
<keyword evidence="1" id="KW-0812">Transmembrane</keyword>
<keyword evidence="1" id="KW-1133">Transmembrane helix</keyword>
<feature type="domain" description="YdbS-like PH" evidence="2">
    <location>
        <begin position="62"/>
        <end position="140"/>
    </location>
</feature>
<keyword evidence="4" id="KW-1185">Reference proteome</keyword>
<evidence type="ECO:0000313" key="4">
    <source>
        <dbReference type="Proteomes" id="UP000061546"/>
    </source>
</evidence>
<feature type="transmembrane region" description="Helical" evidence="1">
    <location>
        <begin position="213"/>
        <end position="239"/>
    </location>
</feature>
<feature type="transmembrane region" description="Helical" evidence="1">
    <location>
        <begin position="350"/>
        <end position="368"/>
    </location>
</feature>
<dbReference type="KEGG" id="lhi:JP39_09015"/>
<feature type="transmembrane region" description="Helical" evidence="1">
    <location>
        <begin position="41"/>
        <end position="60"/>
    </location>
</feature>
<name>A0A0K2LE58_9LACO</name>
<protein>
    <recommendedName>
        <fullName evidence="2">YdbS-like PH domain-containing protein</fullName>
    </recommendedName>
</protein>
<sequence length="482" mass="55263">MISKPRRLSPAAILFFFYKDIKNLFIPAAVFAFATFQQARFWTITGLVSLFLLVVVGDVVKYMTFSYQFFDQEILVRKGIFVKKVNHIPYDRIQNVTANQWFFLRPFKLEELEIETAGHSDGPEVSLAAVSVDLKDELNNYRKQFKTTETVVENEETTLSGQSYAITWRELIKFSLTSPAFLSGLLVVLAIYGKVQHSISAQMYAAAAQEFSHLGWVIVVVGMLLIVLAFYLVSVFVLIARYYHFHLTMENNQFEMQYGFFKTKKTSISQSRIQAVVVKQTLLRRMLNIASVKLVIISNSKKEDTEKDIIVMPVIETVKLTGFMHKFFPNIPVEKGQALAANSGTYYYDLRNAIIFSLVTDLIIGLFIFKISVILVLVVIVISAIIWIVPAYLNARRAAVAVMDDKYVFLQNNHLTSKNSYFVPKNSIQLLERRQSIWLGRKKFAHLRLSCRSGIGERNLKVKYLPQAQVDRVVEWYKKSSN</sequence>
<dbReference type="AlphaFoldDB" id="A0A0K2LE58"/>
<keyword evidence="1" id="KW-0472">Membrane</keyword>
<evidence type="ECO:0000256" key="1">
    <source>
        <dbReference type="SAM" id="Phobius"/>
    </source>
</evidence>
<feature type="domain" description="YdbS-like PH" evidence="2">
    <location>
        <begin position="242"/>
        <end position="305"/>
    </location>
</feature>
<proteinExistence type="predicted"/>
<accession>A0A0K2LE58</accession>
<feature type="transmembrane region" description="Helical" evidence="1">
    <location>
        <begin position="171"/>
        <end position="193"/>
    </location>
</feature>
<dbReference type="RefSeq" id="WP_041500647.1">
    <property type="nucleotide sequence ID" value="NZ_BJDV01000010.1"/>
</dbReference>
<dbReference type="OrthoDB" id="2195155at2"/>
<dbReference type="STRING" id="1074467.JP39_09015"/>
<dbReference type="InterPro" id="IPR005182">
    <property type="entry name" value="YdbS-like_PH"/>
</dbReference>
<dbReference type="Pfam" id="PF03703">
    <property type="entry name" value="bPH_2"/>
    <property type="match status" value="2"/>
</dbReference>
<dbReference type="Proteomes" id="UP000061546">
    <property type="component" value="Chromosome"/>
</dbReference>
<dbReference type="PANTHER" id="PTHR34473">
    <property type="entry name" value="UPF0699 TRANSMEMBRANE PROTEIN YDBS"/>
    <property type="match status" value="1"/>
</dbReference>
<dbReference type="EMBL" id="CP012559">
    <property type="protein sequence ID" value="ALB29483.1"/>
    <property type="molecule type" value="Genomic_DNA"/>
</dbReference>
<dbReference type="InterPro" id="IPR014529">
    <property type="entry name" value="UCP026631"/>
</dbReference>
<reference evidence="3 4" key="1">
    <citation type="submission" date="2015-08" db="EMBL/GenBank/DDBJ databases">
        <title>Genomic sequence of Lactobacillus heilongjiangensis DSM 28069, isolated from Chinese traditional pickle.</title>
        <authorList>
            <person name="Jiang X."/>
            <person name="Zheng B."/>
            <person name="Cheng H."/>
        </authorList>
    </citation>
    <scope>NUCLEOTIDE SEQUENCE [LARGE SCALE GENOMIC DNA]</scope>
    <source>
        <strain evidence="3 4">DSM 28069</strain>
    </source>
</reference>
<evidence type="ECO:0000313" key="3">
    <source>
        <dbReference type="EMBL" id="ALB29483.1"/>
    </source>
</evidence>
<feature type="transmembrane region" description="Helical" evidence="1">
    <location>
        <begin position="12"/>
        <end position="35"/>
    </location>
</feature>